<dbReference type="CDD" id="cd21471">
    <property type="entry name" value="CrtC-like"/>
    <property type="match status" value="1"/>
</dbReference>
<name>A0ABX2IK31_9RHOB</name>
<organism evidence="1 2">
    <name type="scientific">Parasulfitobacter algicola</name>
    <dbReference type="NCBI Taxonomy" id="2614809"/>
    <lineage>
        <taxon>Bacteria</taxon>
        <taxon>Pseudomonadati</taxon>
        <taxon>Pseudomonadota</taxon>
        <taxon>Alphaproteobacteria</taxon>
        <taxon>Rhodobacterales</taxon>
        <taxon>Roseobacteraceae</taxon>
        <taxon>Parasulfitobacter</taxon>
    </lineage>
</organism>
<evidence type="ECO:0000313" key="2">
    <source>
        <dbReference type="Proteomes" id="UP000777935"/>
    </source>
</evidence>
<reference evidence="1 2" key="1">
    <citation type="submission" date="2020-06" db="EMBL/GenBank/DDBJ databases">
        <title>Sulfitobacter algicola sp. nov., isolated from green algae.</title>
        <authorList>
            <person name="Wang C."/>
        </authorList>
    </citation>
    <scope>NUCLEOTIDE SEQUENCE [LARGE SCALE GENOMIC DNA]</scope>
    <source>
        <strain evidence="1 2">1151</strain>
    </source>
</reference>
<sequence>MSDCGEKAVSVIGFIGSVFSPWYRWSGRKNPANHCCINVATYGKGGRFTMTDRGEAALRVSDNTFQVGPSQMHWNESQLVININEVSGPPIISRVRGQIVITPDHITHVEMPLTPAGTHVWRPFAPKAHIKVDLESKGWQWEGHGYFDANFGTRALEDDFSYWTWGRYPLSDGSLCFYDADRRDGSKLAVGLKFEDTGDIRVLDASPKVPFKRSKWQVRRETRADAGYRPHEVKPMLDAPFYTRAAVRTQFAGEETIGVHEALDLNRFRSPLLKPMLAVRVPRRKGWQFQSDAD</sequence>
<dbReference type="Proteomes" id="UP000777935">
    <property type="component" value="Unassembled WGS sequence"/>
</dbReference>
<dbReference type="NCBIfam" id="NF045922">
    <property type="entry name" value="CarotHydtaseCrtCRhod"/>
    <property type="match status" value="1"/>
</dbReference>
<keyword evidence="2" id="KW-1185">Reference proteome</keyword>
<comment type="caution">
    <text evidence="1">The sequence shown here is derived from an EMBL/GenBank/DDBJ whole genome shotgun (WGS) entry which is preliminary data.</text>
</comment>
<dbReference type="SUPFAM" id="SSF159245">
    <property type="entry name" value="AttH-like"/>
    <property type="match status" value="1"/>
</dbReference>
<dbReference type="RefSeq" id="WP_174135316.1">
    <property type="nucleotide sequence ID" value="NZ_JABUFE010000001.1"/>
</dbReference>
<gene>
    <name evidence="1" type="ORF">HRQ87_00275</name>
</gene>
<evidence type="ECO:0000313" key="1">
    <source>
        <dbReference type="EMBL" id="NSX53232.1"/>
    </source>
</evidence>
<accession>A0ABX2IK31</accession>
<protein>
    <submittedName>
        <fullName evidence="1">Carotenoid 1,2-hydratase</fullName>
    </submittedName>
</protein>
<proteinExistence type="predicted"/>
<dbReference type="EMBL" id="JABUFE010000001">
    <property type="protein sequence ID" value="NSX53232.1"/>
    <property type="molecule type" value="Genomic_DNA"/>
</dbReference>